<evidence type="ECO:0008006" key="4">
    <source>
        <dbReference type="Google" id="ProtNLM"/>
    </source>
</evidence>
<reference evidence="3" key="1">
    <citation type="journal article" date="2019" name="Int. J. Syst. Evol. Microbiol.">
        <title>The Global Catalogue of Microorganisms (GCM) 10K type strain sequencing project: providing services to taxonomists for standard genome sequencing and annotation.</title>
        <authorList>
            <consortium name="The Broad Institute Genomics Platform"/>
            <consortium name="The Broad Institute Genome Sequencing Center for Infectious Disease"/>
            <person name="Wu L."/>
            <person name="Ma J."/>
        </authorList>
    </citation>
    <scope>NUCLEOTIDE SEQUENCE [LARGE SCALE GENOMIC DNA]</scope>
    <source>
        <strain evidence="3">JCM 17927</strain>
    </source>
</reference>
<name>A0ABP8NDX9_9BACT</name>
<dbReference type="RefSeq" id="WP_345246868.1">
    <property type="nucleotide sequence ID" value="NZ_BAABHD010000075.1"/>
</dbReference>
<comment type="caution">
    <text evidence="2">The sequence shown here is derived from an EMBL/GenBank/DDBJ whole genome shotgun (WGS) entry which is preliminary data.</text>
</comment>
<evidence type="ECO:0000256" key="1">
    <source>
        <dbReference type="SAM" id="MobiDB-lite"/>
    </source>
</evidence>
<keyword evidence="3" id="KW-1185">Reference proteome</keyword>
<gene>
    <name evidence="2" type="ORF">GCM10023189_42670</name>
</gene>
<proteinExistence type="predicted"/>
<sequence length="443" mass="50050">MTPDDHLLEKCRRLIEEKLGWGNSEVWTNRDFCELSETIFEQTQINLSPTTLKRIWGRVKYESLPNLTTLDTLARFLGHENWRTFRQSYSNGPEQRQATIRPIDEPAAASTDDMPPRPLEKYGRIPVGRWVVWGSAVLVGCAAWMGLNTFSRTKPTTKAPAGSSFAFSSRPVTRGIPNSVLFTYDATASPTDSVYIQQSWDKKRRFRVNKAQHTYTSIYYQPGFFRAKLVVGDSVVQEHNLLIPSDGWVTTVNREPVPVYFSQEESIRNGVLSVPVSLLSSRNIPMQPQPLWVSYSNVPPFEGLRSDNFLFETEVRHDYRQGSAVCQQTKITLLLENDVIVVPLCQLGCVSELGLFIAGKVVDGKTADLSGFGSDLSRWTSVRCLAKNRHLQLWVNDRLAYETIIPNLPTRLIGIRYGFEGTGSVNYVKLSHLDGTVVYAETF</sequence>
<evidence type="ECO:0000313" key="3">
    <source>
        <dbReference type="Proteomes" id="UP001501175"/>
    </source>
</evidence>
<dbReference type="EMBL" id="BAABHD010000075">
    <property type="protein sequence ID" value="GAA4463990.1"/>
    <property type="molecule type" value="Genomic_DNA"/>
</dbReference>
<protein>
    <recommendedName>
        <fullName evidence="4">Helix-turn-helix domain-containing protein</fullName>
    </recommendedName>
</protein>
<feature type="region of interest" description="Disordered" evidence="1">
    <location>
        <begin position="90"/>
        <end position="117"/>
    </location>
</feature>
<accession>A0ABP8NDX9</accession>
<dbReference type="Proteomes" id="UP001501175">
    <property type="component" value="Unassembled WGS sequence"/>
</dbReference>
<evidence type="ECO:0000313" key="2">
    <source>
        <dbReference type="EMBL" id="GAA4463990.1"/>
    </source>
</evidence>
<organism evidence="2 3">
    <name type="scientific">Nibrella saemangeumensis</name>
    <dbReference type="NCBI Taxonomy" id="1084526"/>
    <lineage>
        <taxon>Bacteria</taxon>
        <taxon>Pseudomonadati</taxon>
        <taxon>Bacteroidota</taxon>
        <taxon>Cytophagia</taxon>
        <taxon>Cytophagales</taxon>
        <taxon>Spirosomataceae</taxon>
        <taxon>Nibrella</taxon>
    </lineage>
</organism>